<feature type="region of interest" description="Disordered" evidence="7">
    <location>
        <begin position="126"/>
        <end position="168"/>
    </location>
</feature>
<dbReference type="InterPro" id="IPR044676">
    <property type="entry name" value="EOBI/EOBII-like_plant"/>
</dbReference>
<feature type="domain" description="HTH myb-type" evidence="8">
    <location>
        <begin position="91"/>
        <end position="136"/>
    </location>
</feature>
<dbReference type="EMBL" id="AMZH03032335">
    <property type="protein sequence ID" value="RRT32379.1"/>
    <property type="molecule type" value="Genomic_DNA"/>
</dbReference>
<dbReference type="SUPFAM" id="SSF46689">
    <property type="entry name" value="Homeodomain-like"/>
    <property type="match status" value="1"/>
</dbReference>
<feature type="compositionally biased region" description="Basic residues" evidence="7">
    <location>
        <begin position="128"/>
        <end position="137"/>
    </location>
</feature>
<dbReference type="PROSITE" id="PS51294">
    <property type="entry name" value="HTH_MYB"/>
    <property type="match status" value="1"/>
</dbReference>
<organism evidence="9 10">
    <name type="scientific">Ensete ventricosum</name>
    <name type="common">Abyssinian banana</name>
    <name type="synonym">Musa ensete</name>
    <dbReference type="NCBI Taxonomy" id="4639"/>
    <lineage>
        <taxon>Eukaryota</taxon>
        <taxon>Viridiplantae</taxon>
        <taxon>Streptophyta</taxon>
        <taxon>Embryophyta</taxon>
        <taxon>Tracheophyta</taxon>
        <taxon>Spermatophyta</taxon>
        <taxon>Magnoliopsida</taxon>
        <taxon>Liliopsida</taxon>
        <taxon>Zingiberales</taxon>
        <taxon>Musaceae</taxon>
        <taxon>Ensete</taxon>
    </lineage>
</organism>
<protein>
    <recommendedName>
        <fullName evidence="8">HTH myb-type domain-containing protein</fullName>
    </recommendedName>
</protein>
<dbReference type="Proteomes" id="UP000287651">
    <property type="component" value="Unassembled WGS sequence"/>
</dbReference>
<keyword evidence="3" id="KW-0805">Transcription regulation</keyword>
<feature type="compositionally biased region" description="Low complexity" evidence="7">
    <location>
        <begin position="143"/>
        <end position="161"/>
    </location>
</feature>
<dbReference type="CDD" id="cd00167">
    <property type="entry name" value="SANT"/>
    <property type="match status" value="1"/>
</dbReference>
<accession>A0A426WYR4</accession>
<evidence type="ECO:0000256" key="2">
    <source>
        <dbReference type="ARBA" id="ARBA00022737"/>
    </source>
</evidence>
<feature type="region of interest" description="Disordered" evidence="7">
    <location>
        <begin position="57"/>
        <end position="81"/>
    </location>
</feature>
<keyword evidence="2" id="KW-0677">Repeat</keyword>
<evidence type="ECO:0000256" key="7">
    <source>
        <dbReference type="SAM" id="MobiDB-lite"/>
    </source>
</evidence>
<dbReference type="GO" id="GO:0005634">
    <property type="term" value="C:nucleus"/>
    <property type="evidence" value="ECO:0007669"/>
    <property type="project" value="UniProtKB-SubCell"/>
</dbReference>
<evidence type="ECO:0000259" key="8">
    <source>
        <dbReference type="PROSITE" id="PS51294"/>
    </source>
</evidence>
<evidence type="ECO:0000313" key="9">
    <source>
        <dbReference type="EMBL" id="RRT32379.1"/>
    </source>
</evidence>
<evidence type="ECO:0000313" key="10">
    <source>
        <dbReference type="Proteomes" id="UP000287651"/>
    </source>
</evidence>
<evidence type="ECO:0000256" key="5">
    <source>
        <dbReference type="ARBA" id="ARBA00023163"/>
    </source>
</evidence>
<comment type="caution">
    <text evidence="9">The sequence shown here is derived from an EMBL/GenBank/DDBJ whole genome shotgun (WGS) entry which is preliminary data.</text>
</comment>
<keyword evidence="5" id="KW-0804">Transcription</keyword>
<sequence length="262" mass="29462">MMAQIDSMDDDSELGPTDTHYWLEYAGGRGSEEEITMATVDEDSKLGHLQDLREWANGHHWEQKGRRRRRRRSRGLGEDDKMAKLAMAAKNEEMRKGPWTEQEDLQLVRAPMSQVLTGRTDNEIKNYWRTRMRKKAQERRMSTSRSPSPSSSSSNISSSANKPPPKELVMKKRDGTESVAVGGSLTVGFGTNEGVMGYSMDQIWDEIAASDRVSGFSTEEHKDGARSVASPVWERCSASQWKVGDEEFEMPTPTDGLVISNL</sequence>
<dbReference type="PANTHER" id="PTHR45675">
    <property type="entry name" value="MYB TRANSCRIPTION FACTOR-RELATED-RELATED"/>
    <property type="match status" value="1"/>
</dbReference>
<evidence type="ECO:0000256" key="3">
    <source>
        <dbReference type="ARBA" id="ARBA00023015"/>
    </source>
</evidence>
<proteinExistence type="predicted"/>
<name>A0A426WYR4_ENSVE</name>
<dbReference type="InterPro" id="IPR017930">
    <property type="entry name" value="Myb_dom"/>
</dbReference>
<dbReference type="GO" id="GO:0043565">
    <property type="term" value="F:sequence-specific DNA binding"/>
    <property type="evidence" value="ECO:0007669"/>
    <property type="project" value="InterPro"/>
</dbReference>
<evidence type="ECO:0000256" key="4">
    <source>
        <dbReference type="ARBA" id="ARBA00023125"/>
    </source>
</evidence>
<reference evidence="9 10" key="1">
    <citation type="journal article" date="2014" name="Agronomy (Basel)">
        <title>A Draft Genome Sequence for Ensete ventricosum, the Drought-Tolerant Tree Against Hunger.</title>
        <authorList>
            <person name="Harrison J."/>
            <person name="Moore K.A."/>
            <person name="Paszkiewicz K."/>
            <person name="Jones T."/>
            <person name="Grant M."/>
            <person name="Ambacheew D."/>
            <person name="Muzemil S."/>
            <person name="Studholme D.J."/>
        </authorList>
    </citation>
    <scope>NUCLEOTIDE SEQUENCE [LARGE SCALE GENOMIC DNA]</scope>
</reference>
<evidence type="ECO:0000256" key="6">
    <source>
        <dbReference type="ARBA" id="ARBA00023242"/>
    </source>
</evidence>
<gene>
    <name evidence="9" type="ORF">B296_00046476</name>
</gene>
<dbReference type="AlphaFoldDB" id="A0A426WYR4"/>
<dbReference type="InterPro" id="IPR001005">
    <property type="entry name" value="SANT/Myb"/>
</dbReference>
<dbReference type="Gene3D" id="1.10.10.60">
    <property type="entry name" value="Homeodomain-like"/>
    <property type="match status" value="1"/>
</dbReference>
<evidence type="ECO:0000256" key="1">
    <source>
        <dbReference type="ARBA" id="ARBA00004123"/>
    </source>
</evidence>
<keyword evidence="6" id="KW-0539">Nucleus</keyword>
<dbReference type="InterPro" id="IPR009057">
    <property type="entry name" value="Homeodomain-like_sf"/>
</dbReference>
<comment type="subcellular location">
    <subcellularLocation>
        <location evidence="1">Nucleus</location>
    </subcellularLocation>
</comment>
<dbReference type="PANTHER" id="PTHR45675:SF125">
    <property type="entry name" value="MYB DNA-BINDING DOMAIN SUPERFAMILY PROTEIN-RELATED"/>
    <property type="match status" value="1"/>
</dbReference>
<keyword evidence="4" id="KW-0238">DNA-binding</keyword>
<dbReference type="GO" id="GO:0003700">
    <property type="term" value="F:DNA-binding transcription factor activity"/>
    <property type="evidence" value="ECO:0007669"/>
    <property type="project" value="InterPro"/>
</dbReference>
<feature type="compositionally biased region" description="Basic residues" evidence="7">
    <location>
        <begin position="65"/>
        <end position="74"/>
    </location>
</feature>